<comment type="caution">
    <text evidence="3">The sequence shown here is derived from an EMBL/GenBank/DDBJ whole genome shotgun (WGS) entry which is preliminary data.</text>
</comment>
<accession>A0ABT2JXQ3</accession>
<dbReference type="EMBL" id="JAJAGO010000011">
    <property type="protein sequence ID" value="MCT2592636.1"/>
    <property type="molecule type" value="Genomic_DNA"/>
</dbReference>
<organism evidence="3 4">
    <name type="scientific">Streptomyces gossypii</name>
    <dbReference type="NCBI Taxonomy" id="2883101"/>
    <lineage>
        <taxon>Bacteria</taxon>
        <taxon>Bacillati</taxon>
        <taxon>Actinomycetota</taxon>
        <taxon>Actinomycetes</taxon>
        <taxon>Kitasatosporales</taxon>
        <taxon>Streptomycetaceae</taxon>
        <taxon>Streptomyces</taxon>
    </lineage>
</organism>
<keyword evidence="1" id="KW-0808">Transferase</keyword>
<keyword evidence="3" id="KW-0067">ATP-binding</keyword>
<dbReference type="Proteomes" id="UP001156389">
    <property type="component" value="Unassembled WGS sequence"/>
</dbReference>
<feature type="domain" description="Histidine kinase/HSP90-like ATPase" evidence="2">
    <location>
        <begin position="9"/>
        <end position="82"/>
    </location>
</feature>
<protein>
    <submittedName>
        <fullName evidence="3">ATP-binding protein</fullName>
    </submittedName>
</protein>
<dbReference type="GO" id="GO:0005524">
    <property type="term" value="F:ATP binding"/>
    <property type="evidence" value="ECO:0007669"/>
    <property type="project" value="UniProtKB-KW"/>
</dbReference>
<keyword evidence="4" id="KW-1185">Reference proteome</keyword>
<reference evidence="3 4" key="1">
    <citation type="submission" date="2021-10" db="EMBL/GenBank/DDBJ databases">
        <title>Streptomyces gossypii sp. nov., isolated from soil collected from cotton field.</title>
        <authorList>
            <person name="Ge X."/>
            <person name="Chen X."/>
            <person name="Liu W."/>
        </authorList>
    </citation>
    <scope>NUCLEOTIDE SEQUENCE [LARGE SCALE GENOMIC DNA]</scope>
    <source>
        <strain evidence="3 4">N2-109</strain>
    </source>
</reference>
<dbReference type="Gene3D" id="3.30.565.10">
    <property type="entry name" value="Histidine kinase-like ATPase, C-terminal domain"/>
    <property type="match status" value="1"/>
</dbReference>
<keyword evidence="1" id="KW-0723">Serine/threonine-protein kinase</keyword>
<dbReference type="InterPro" id="IPR036890">
    <property type="entry name" value="HATPase_C_sf"/>
</dbReference>
<proteinExistence type="predicted"/>
<sequence length="110" mass="11443">MLRSLGLKSIVDAVTLCTSEVVTNAVVHATGRGSLLWLSVGALEVRVTVYDGSGMPPRPRAVVDTGESGRGLHLVAALSDAWGTVRGSPFGPGGVDGKEVWFEVAFPARP</sequence>
<evidence type="ECO:0000313" key="3">
    <source>
        <dbReference type="EMBL" id="MCT2592636.1"/>
    </source>
</evidence>
<dbReference type="Pfam" id="PF13581">
    <property type="entry name" value="HATPase_c_2"/>
    <property type="match status" value="1"/>
</dbReference>
<evidence type="ECO:0000313" key="4">
    <source>
        <dbReference type="Proteomes" id="UP001156389"/>
    </source>
</evidence>
<dbReference type="SUPFAM" id="SSF55874">
    <property type="entry name" value="ATPase domain of HSP90 chaperone/DNA topoisomerase II/histidine kinase"/>
    <property type="match status" value="1"/>
</dbReference>
<keyword evidence="3" id="KW-0547">Nucleotide-binding</keyword>
<dbReference type="InterPro" id="IPR050267">
    <property type="entry name" value="Anti-sigma-factor_SerPK"/>
</dbReference>
<dbReference type="CDD" id="cd16936">
    <property type="entry name" value="HATPase_RsbW-like"/>
    <property type="match status" value="1"/>
</dbReference>
<evidence type="ECO:0000256" key="1">
    <source>
        <dbReference type="ARBA" id="ARBA00022527"/>
    </source>
</evidence>
<keyword evidence="1" id="KW-0418">Kinase</keyword>
<dbReference type="InterPro" id="IPR003594">
    <property type="entry name" value="HATPase_dom"/>
</dbReference>
<name>A0ABT2JXQ3_9ACTN</name>
<evidence type="ECO:0000259" key="2">
    <source>
        <dbReference type="Pfam" id="PF13581"/>
    </source>
</evidence>
<dbReference type="PANTHER" id="PTHR35526:SF3">
    <property type="entry name" value="ANTI-SIGMA-F FACTOR RSBW"/>
    <property type="match status" value="1"/>
</dbReference>
<dbReference type="PANTHER" id="PTHR35526">
    <property type="entry name" value="ANTI-SIGMA-F FACTOR RSBW-RELATED"/>
    <property type="match status" value="1"/>
</dbReference>
<gene>
    <name evidence="3" type="ORF">LHJ74_22445</name>
</gene>